<evidence type="ECO:0000256" key="6">
    <source>
        <dbReference type="ARBA" id="ARBA00023049"/>
    </source>
</evidence>
<keyword evidence="11" id="KW-1185">Reference proteome</keyword>
<evidence type="ECO:0000313" key="10">
    <source>
        <dbReference type="EMBL" id="SFA99727.1"/>
    </source>
</evidence>
<dbReference type="RefSeq" id="WP_090235820.1">
    <property type="nucleotide sequence ID" value="NZ_FOJW01000005.1"/>
</dbReference>
<dbReference type="Proteomes" id="UP000198642">
    <property type="component" value="Unassembled WGS sequence"/>
</dbReference>
<dbReference type="SUPFAM" id="SSF53187">
    <property type="entry name" value="Zn-dependent exopeptidases"/>
    <property type="match status" value="1"/>
</dbReference>
<evidence type="ECO:0000256" key="8">
    <source>
        <dbReference type="SAM" id="SignalP"/>
    </source>
</evidence>
<feature type="domain" description="Peptidase M14" evidence="9">
    <location>
        <begin position="38"/>
        <end position="331"/>
    </location>
</feature>
<comment type="similarity">
    <text evidence="2 7">Belongs to the peptidase M14 family.</text>
</comment>
<evidence type="ECO:0000256" key="1">
    <source>
        <dbReference type="ARBA" id="ARBA00001947"/>
    </source>
</evidence>
<reference evidence="10 11" key="1">
    <citation type="submission" date="2016-10" db="EMBL/GenBank/DDBJ databases">
        <authorList>
            <person name="de Groot N.N."/>
        </authorList>
    </citation>
    <scope>NUCLEOTIDE SEQUENCE [LARGE SCALE GENOMIC DNA]</scope>
    <source>
        <strain evidence="10 11">CGMCC 1.3702</strain>
    </source>
</reference>
<comment type="cofactor">
    <cofactor evidence="1">
        <name>Zn(2+)</name>
        <dbReference type="ChEBI" id="CHEBI:29105"/>
    </cofactor>
</comment>
<evidence type="ECO:0000259" key="9">
    <source>
        <dbReference type="PROSITE" id="PS52035"/>
    </source>
</evidence>
<feature type="active site" description="Proton donor/acceptor" evidence="7">
    <location>
        <position position="308"/>
    </location>
</feature>
<evidence type="ECO:0000256" key="2">
    <source>
        <dbReference type="ARBA" id="ARBA00005988"/>
    </source>
</evidence>
<feature type="signal peptide" evidence="8">
    <location>
        <begin position="1"/>
        <end position="32"/>
    </location>
</feature>
<dbReference type="InterPro" id="IPR029062">
    <property type="entry name" value="Class_I_gatase-like"/>
</dbReference>
<dbReference type="GO" id="GO:0004181">
    <property type="term" value="F:metallocarboxypeptidase activity"/>
    <property type="evidence" value="ECO:0007669"/>
    <property type="project" value="InterPro"/>
</dbReference>
<keyword evidence="3" id="KW-0645">Protease</keyword>
<dbReference type="PANTHER" id="PTHR11705">
    <property type="entry name" value="PROTEASE FAMILY M14 CARBOXYPEPTIDASE A,B"/>
    <property type="match status" value="1"/>
</dbReference>
<dbReference type="AlphaFoldDB" id="A0A1I0XGA9"/>
<dbReference type="SUPFAM" id="SSF52317">
    <property type="entry name" value="Class I glutamine amidotransferase-like"/>
    <property type="match status" value="1"/>
</dbReference>
<dbReference type="OrthoDB" id="9758209at2"/>
<evidence type="ECO:0000256" key="4">
    <source>
        <dbReference type="ARBA" id="ARBA00022801"/>
    </source>
</evidence>
<dbReference type="Pfam" id="PF00246">
    <property type="entry name" value="Peptidase_M14"/>
    <property type="match status" value="1"/>
</dbReference>
<dbReference type="InterPro" id="IPR000834">
    <property type="entry name" value="Peptidase_M14"/>
</dbReference>
<dbReference type="Gene3D" id="3.40.50.880">
    <property type="match status" value="1"/>
</dbReference>
<feature type="chain" id="PRO_5011571803" evidence="8">
    <location>
        <begin position="33"/>
        <end position="843"/>
    </location>
</feature>
<keyword evidence="8" id="KW-0732">Signal</keyword>
<organism evidence="10 11">
    <name type="scientific">Lentibacillus halodurans</name>
    <dbReference type="NCBI Taxonomy" id="237679"/>
    <lineage>
        <taxon>Bacteria</taxon>
        <taxon>Bacillati</taxon>
        <taxon>Bacillota</taxon>
        <taxon>Bacilli</taxon>
        <taxon>Bacillales</taxon>
        <taxon>Bacillaceae</taxon>
        <taxon>Lentibacillus</taxon>
    </lineage>
</organism>
<dbReference type="GO" id="GO:0006508">
    <property type="term" value="P:proteolysis"/>
    <property type="evidence" value="ECO:0007669"/>
    <property type="project" value="UniProtKB-KW"/>
</dbReference>
<keyword evidence="6" id="KW-0482">Metalloprotease</keyword>
<accession>A0A1I0XGA9</accession>
<keyword evidence="4" id="KW-0378">Hydrolase</keyword>
<name>A0A1I0XGA9_9BACI</name>
<dbReference type="Pfam" id="PF22888">
    <property type="entry name" value="FIMAH"/>
    <property type="match status" value="1"/>
</dbReference>
<dbReference type="EMBL" id="FOJW01000005">
    <property type="protein sequence ID" value="SFA99727.1"/>
    <property type="molecule type" value="Genomic_DNA"/>
</dbReference>
<dbReference type="Gene3D" id="3.40.630.10">
    <property type="entry name" value="Zn peptidases"/>
    <property type="match status" value="1"/>
</dbReference>
<dbReference type="GO" id="GO:0005615">
    <property type="term" value="C:extracellular space"/>
    <property type="evidence" value="ECO:0007669"/>
    <property type="project" value="TreeGrafter"/>
</dbReference>
<evidence type="ECO:0000256" key="3">
    <source>
        <dbReference type="ARBA" id="ARBA00022670"/>
    </source>
</evidence>
<dbReference type="PANTHER" id="PTHR11705:SF143">
    <property type="entry name" value="SLL0236 PROTEIN"/>
    <property type="match status" value="1"/>
</dbReference>
<keyword evidence="10" id="KW-0121">Carboxypeptidase</keyword>
<dbReference type="SMART" id="SM00631">
    <property type="entry name" value="Zn_pept"/>
    <property type="match status" value="1"/>
</dbReference>
<dbReference type="PROSITE" id="PS52035">
    <property type="entry name" value="PEPTIDASE_M14"/>
    <property type="match status" value="1"/>
</dbReference>
<evidence type="ECO:0000256" key="7">
    <source>
        <dbReference type="PROSITE-ProRule" id="PRU01379"/>
    </source>
</evidence>
<gene>
    <name evidence="10" type="ORF">SAMN04488072_10528</name>
</gene>
<evidence type="ECO:0000256" key="5">
    <source>
        <dbReference type="ARBA" id="ARBA00022833"/>
    </source>
</evidence>
<dbReference type="STRING" id="237679.SAMN04488072_10528"/>
<keyword evidence="5" id="KW-0862">Zinc</keyword>
<sequence>MYPMKKPFLYTLFFVLMMAIIAFMPLSGTVQADETPYNPVPYDEIYPILEQHEAESDRVSIEVIGQSSMGHDLYSVVISEPDDDLEQIKAMRQEMIDNPEEAADFIEDNPDFKVPFMINGSIHGNEYPGTDAVLQLIDRFAHEHDDTTEHILDHNILVFNVVVNPDGRILGTRQNGEGFDLNRDHVTLSQPEAAANIELITEWNPMVQLDLHGFVNRSDDYPGLIEPTTGPHNPNYEHDLYLEYALDQAKAMEAELVENKQDYETDLYQNMKGTHIPYRDAEDGWDDYPPIFTPMYAMLHGVYGHTLETPTNSVDGAKWHYDAVMGALEFASDNKIDMTKNQLEIFRRGIQFDHPEHEDGFFPKAYVLPVDETDPTTTEKAVNNLLMHDVEVMKADETFMADGEQYDEGTYIVPLDQAKASLANTLLWDGEDISDQASAMYDISAWNLPELWGFDAIPTDSSIDVPAEGAEELDIEGELIGEGPYEVTNSSVAAMALVNELIQDNFSVYKGKNGHFYIDSGHENTLHQVVEESGITVKTASIPEDAKELDNVNVAVLKDGGQHGIRTALEQLGFEVEEMEPPQISENGLGGYDVLVVNGSGVGDSEAYKQNIQAFLADGGKYIAIGASASSRAAELGLTDAGIHTGQWNSNGVVNVDYKDTSLTAGYNEQDIGFVYNPVWYRNVADDRVIASFADQDFFKAGFWKNSEAAQGQSVMIKGNHQGVTLLGLEIGFRAHPEYLYRMLSNAIYPGEETILTTASGMKERVERYENDGEFENSGAARALNAHLTAVSHFEEQEAAEKVIKHVEGFQDLLDHQQTNNLISEKAYNVLKHDADALIEKWQ</sequence>
<evidence type="ECO:0000313" key="11">
    <source>
        <dbReference type="Proteomes" id="UP000198642"/>
    </source>
</evidence>
<protein>
    <submittedName>
        <fullName evidence="10">Zinc carboxypeptidase</fullName>
    </submittedName>
</protein>
<dbReference type="GO" id="GO:0008270">
    <property type="term" value="F:zinc ion binding"/>
    <property type="evidence" value="ECO:0007669"/>
    <property type="project" value="InterPro"/>
</dbReference>
<dbReference type="InterPro" id="IPR054470">
    <property type="entry name" value="FIMAH_dom"/>
</dbReference>
<proteinExistence type="inferred from homology"/>